<dbReference type="PANTHER" id="PTHR30201:SF2">
    <property type="entry name" value="2-(5''-TRIPHOSPHORIBOSYL)-3'-DEPHOSPHOCOENZYME-A SYNTHASE"/>
    <property type="match status" value="1"/>
</dbReference>
<comment type="catalytic activity">
    <reaction evidence="1">
        <text>3'-dephospho-CoA + ATP = 2'-(5''-triphospho-alpha-D-ribosyl)-3'-dephospho-CoA + adenine</text>
        <dbReference type="Rhea" id="RHEA:15117"/>
        <dbReference type="ChEBI" id="CHEBI:16708"/>
        <dbReference type="ChEBI" id="CHEBI:30616"/>
        <dbReference type="ChEBI" id="CHEBI:57328"/>
        <dbReference type="ChEBI" id="CHEBI:61378"/>
        <dbReference type="EC" id="2.4.2.52"/>
    </reaction>
</comment>
<dbReference type="InterPro" id="IPR017551">
    <property type="entry name" value="TriPribosyl-deP-CoA_syn_CitG"/>
</dbReference>
<dbReference type="GO" id="GO:0005524">
    <property type="term" value="F:ATP binding"/>
    <property type="evidence" value="ECO:0007669"/>
    <property type="project" value="UniProtKB-KW"/>
</dbReference>
<evidence type="ECO:0000256" key="1">
    <source>
        <dbReference type="ARBA" id="ARBA00001210"/>
    </source>
</evidence>
<dbReference type="InterPro" id="IPR002736">
    <property type="entry name" value="CitG"/>
</dbReference>
<sequence length="304" mass="34703">MINNYNINDISFDISSFALQGMLYEVACFPSPGLVSSISQGAHKDMDHYTFIDSSCSLIKYLMLCSESGFSNNSPKEILKECRSLGIDAEKRMFSKTKGVNTHKGMLFLMGISCIAVGKTIHDNKGFKDIQGIIKEMCYDIVEKELYYLKKYIKDYNSIEEMCKEMKLSYGEKLFLIYNTEGIRGEVAKGLPTIFQFALDFYKENEDLSKNDRLIQTLIGIMQYSEDSNILHRHSIETLKEMQKKAKYILSIGGMRTKEGKDAIEELDRDFSKRGISPGGSADLLAVTVFFNLVEKYMNKKEYQ</sequence>
<dbReference type="Pfam" id="PF01874">
    <property type="entry name" value="CitG"/>
    <property type="match status" value="1"/>
</dbReference>
<keyword evidence="5" id="KW-0067">ATP-binding</keyword>
<dbReference type="GO" id="GO:0046917">
    <property type="term" value="F:triphosphoribosyl-dephospho-CoA synthase activity"/>
    <property type="evidence" value="ECO:0007669"/>
    <property type="project" value="UniProtKB-EC"/>
</dbReference>
<evidence type="ECO:0000313" key="6">
    <source>
        <dbReference type="EMBL" id="PRR80538.1"/>
    </source>
</evidence>
<evidence type="ECO:0000256" key="3">
    <source>
        <dbReference type="ARBA" id="ARBA00022679"/>
    </source>
</evidence>
<dbReference type="EMBL" id="PVXO01000005">
    <property type="protein sequence ID" value="PRR80538.1"/>
    <property type="molecule type" value="Genomic_DNA"/>
</dbReference>
<accession>A0A2T0B9G8</accession>
<evidence type="ECO:0000313" key="7">
    <source>
        <dbReference type="Proteomes" id="UP000239706"/>
    </source>
</evidence>
<dbReference type="PANTHER" id="PTHR30201">
    <property type="entry name" value="TRIPHOSPHORIBOSYL-DEPHOSPHO-COA SYNTHASE"/>
    <property type="match status" value="1"/>
</dbReference>
<proteinExistence type="predicted"/>
<dbReference type="AlphaFoldDB" id="A0A2T0B9G8"/>
<organism evidence="6 7">
    <name type="scientific">Clostridium liquoris</name>
    <dbReference type="NCBI Taxonomy" id="1289519"/>
    <lineage>
        <taxon>Bacteria</taxon>
        <taxon>Bacillati</taxon>
        <taxon>Bacillota</taxon>
        <taxon>Clostridia</taxon>
        <taxon>Eubacteriales</taxon>
        <taxon>Clostridiaceae</taxon>
        <taxon>Clostridium</taxon>
    </lineage>
</organism>
<dbReference type="Gene3D" id="1.10.4200.10">
    <property type="entry name" value="Triphosphoribosyl-dephospho-CoA protein"/>
    <property type="match status" value="1"/>
</dbReference>
<dbReference type="GO" id="GO:0051191">
    <property type="term" value="P:prosthetic group biosynthetic process"/>
    <property type="evidence" value="ECO:0007669"/>
    <property type="project" value="TreeGrafter"/>
</dbReference>
<keyword evidence="3 6" id="KW-0808">Transferase</keyword>
<comment type="caution">
    <text evidence="6">The sequence shown here is derived from an EMBL/GenBank/DDBJ whole genome shotgun (WGS) entry which is preliminary data.</text>
</comment>
<dbReference type="RefSeq" id="WP_106062340.1">
    <property type="nucleotide sequence ID" value="NZ_PVXO01000005.1"/>
</dbReference>
<evidence type="ECO:0000256" key="2">
    <source>
        <dbReference type="ARBA" id="ARBA00012074"/>
    </source>
</evidence>
<keyword evidence="6" id="KW-0328">Glycosyltransferase</keyword>
<dbReference type="EC" id="2.4.2.52" evidence="2"/>
<keyword evidence="4" id="KW-0547">Nucleotide-binding</keyword>
<dbReference type="OrthoDB" id="114886at2"/>
<evidence type="ECO:0000256" key="5">
    <source>
        <dbReference type="ARBA" id="ARBA00022840"/>
    </source>
</evidence>
<gene>
    <name evidence="6" type="primary">citG</name>
    <name evidence="6" type="ORF">CLLI_01110</name>
</gene>
<dbReference type="GO" id="GO:0016757">
    <property type="term" value="F:glycosyltransferase activity"/>
    <property type="evidence" value="ECO:0007669"/>
    <property type="project" value="UniProtKB-KW"/>
</dbReference>
<keyword evidence="7" id="KW-1185">Reference proteome</keyword>
<name>A0A2T0B9G8_9CLOT</name>
<dbReference type="NCBIfam" id="TIGR03125">
    <property type="entry name" value="citrate_citG"/>
    <property type="match status" value="1"/>
</dbReference>
<evidence type="ECO:0000256" key="4">
    <source>
        <dbReference type="ARBA" id="ARBA00022741"/>
    </source>
</evidence>
<protein>
    <recommendedName>
        <fullName evidence="2">triphosphoribosyl-dephospho-CoA synthase</fullName>
        <ecNumber evidence="2">2.4.2.52</ecNumber>
    </recommendedName>
</protein>
<reference evidence="6 7" key="1">
    <citation type="submission" date="2018-03" db="EMBL/GenBank/DDBJ databases">
        <title>Genome sequence of Clostridium liquoris DSM 100320.</title>
        <authorList>
            <person name="Poehlein A."/>
            <person name="Daniel R."/>
        </authorList>
    </citation>
    <scope>NUCLEOTIDE SEQUENCE [LARGE SCALE GENOMIC DNA]</scope>
    <source>
        <strain evidence="6 7">DSM 100320</strain>
    </source>
</reference>
<dbReference type="Proteomes" id="UP000239706">
    <property type="component" value="Unassembled WGS sequence"/>
</dbReference>